<feature type="transmembrane region" description="Helical" evidence="9">
    <location>
        <begin position="280"/>
        <end position="302"/>
    </location>
</feature>
<evidence type="ECO:0000259" key="10">
    <source>
        <dbReference type="PROSITE" id="PS50262"/>
    </source>
</evidence>
<evidence type="ECO:0000256" key="8">
    <source>
        <dbReference type="ARBA" id="ARBA00023224"/>
    </source>
</evidence>
<evidence type="ECO:0000313" key="12">
    <source>
        <dbReference type="Proteomes" id="UP000265040"/>
    </source>
</evidence>
<dbReference type="GO" id="GO:0005886">
    <property type="term" value="C:plasma membrane"/>
    <property type="evidence" value="ECO:0007669"/>
    <property type="project" value="UniProtKB-SubCell"/>
</dbReference>
<dbReference type="PRINTS" id="PR01157">
    <property type="entry name" value="P2YPURNOCPTR"/>
</dbReference>
<reference evidence="11" key="3">
    <citation type="submission" date="2025-09" db="UniProtKB">
        <authorList>
            <consortium name="Ensembl"/>
        </authorList>
    </citation>
    <scope>IDENTIFICATION</scope>
</reference>
<keyword evidence="6 9" id="KW-0472">Membrane</keyword>
<reference evidence="11" key="1">
    <citation type="submission" date="2021-04" db="EMBL/GenBank/DDBJ databases">
        <authorList>
            <consortium name="Wellcome Sanger Institute Data Sharing"/>
        </authorList>
    </citation>
    <scope>NUCLEOTIDE SEQUENCE [LARGE SCALE GENOMIC DNA]</scope>
</reference>
<evidence type="ECO:0000256" key="5">
    <source>
        <dbReference type="ARBA" id="ARBA00023040"/>
    </source>
</evidence>
<dbReference type="GO" id="GO:0004930">
    <property type="term" value="F:G protein-coupled receptor activity"/>
    <property type="evidence" value="ECO:0007669"/>
    <property type="project" value="UniProtKB-KW"/>
</dbReference>
<evidence type="ECO:0000313" key="11">
    <source>
        <dbReference type="Ensembl" id="ENSATEP00000038788.1"/>
    </source>
</evidence>
<keyword evidence="2" id="KW-1003">Cell membrane</keyword>
<feature type="transmembrane region" description="Helical" evidence="9">
    <location>
        <begin position="146"/>
        <end position="169"/>
    </location>
</feature>
<evidence type="ECO:0000256" key="9">
    <source>
        <dbReference type="SAM" id="Phobius"/>
    </source>
</evidence>
<evidence type="ECO:0000256" key="6">
    <source>
        <dbReference type="ARBA" id="ARBA00023136"/>
    </source>
</evidence>
<evidence type="ECO:0000256" key="3">
    <source>
        <dbReference type="ARBA" id="ARBA00022692"/>
    </source>
</evidence>
<comment type="subcellular location">
    <subcellularLocation>
        <location evidence="1">Cell membrane</location>
        <topology evidence="1">Multi-pass membrane protein</topology>
    </subcellularLocation>
</comment>
<dbReference type="Ensembl" id="ENSATET00000047001.1">
    <property type="protein sequence ID" value="ENSATEP00000038788.1"/>
    <property type="gene ID" value="ENSATEG00000026945.1"/>
</dbReference>
<evidence type="ECO:0000256" key="2">
    <source>
        <dbReference type="ARBA" id="ARBA00022475"/>
    </source>
</evidence>
<feature type="transmembrane region" description="Helical" evidence="9">
    <location>
        <begin position="240"/>
        <end position="260"/>
    </location>
</feature>
<dbReference type="Gene3D" id="1.20.1070.10">
    <property type="entry name" value="Rhodopsin 7-helix transmembrane proteins"/>
    <property type="match status" value="1"/>
</dbReference>
<dbReference type="InterPro" id="IPR017452">
    <property type="entry name" value="GPCR_Rhodpsn_7TM"/>
</dbReference>
<keyword evidence="12" id="KW-1185">Reference proteome</keyword>
<protein>
    <recommendedName>
        <fullName evidence="10">G-protein coupled receptors family 1 profile domain-containing protein</fullName>
    </recommendedName>
</protein>
<feature type="transmembrane region" description="Helical" evidence="9">
    <location>
        <begin position="194"/>
        <end position="219"/>
    </location>
</feature>
<evidence type="ECO:0000256" key="4">
    <source>
        <dbReference type="ARBA" id="ARBA00022989"/>
    </source>
</evidence>
<dbReference type="Pfam" id="PF00001">
    <property type="entry name" value="7tm_1"/>
    <property type="match status" value="1"/>
</dbReference>
<dbReference type="PANTHER" id="PTHR24231">
    <property type="entry name" value="PURINOCEPTOR-RELATED G-PROTEIN COUPLED RECEPTOR"/>
    <property type="match status" value="1"/>
</dbReference>
<reference evidence="11" key="2">
    <citation type="submission" date="2025-08" db="UniProtKB">
        <authorList>
            <consortium name="Ensembl"/>
        </authorList>
    </citation>
    <scope>IDENTIFICATION</scope>
</reference>
<dbReference type="Proteomes" id="UP000265040">
    <property type="component" value="Chromosome 2"/>
</dbReference>
<dbReference type="FunCoup" id="A0A7N5ZX25">
    <property type="interactions" value="410"/>
</dbReference>
<dbReference type="SUPFAM" id="SSF81321">
    <property type="entry name" value="Family A G protein-coupled receptor-like"/>
    <property type="match status" value="1"/>
</dbReference>
<dbReference type="PRINTS" id="PR00237">
    <property type="entry name" value="GPCRRHODOPSN"/>
</dbReference>
<dbReference type="OrthoDB" id="5967390at2759"/>
<keyword evidence="7" id="KW-0675">Receptor</keyword>
<dbReference type="PROSITE" id="PS50262">
    <property type="entry name" value="G_PROTEIN_RECEP_F1_2"/>
    <property type="match status" value="1"/>
</dbReference>
<dbReference type="InParanoid" id="A0A7N5ZX25"/>
<name>A0A7N5ZX25_ANATE</name>
<feature type="transmembrane region" description="Helical" evidence="9">
    <location>
        <begin position="68"/>
        <end position="90"/>
    </location>
</feature>
<dbReference type="GeneTree" id="ENSGT01030000234621"/>
<proteinExistence type="predicted"/>
<organism evidence="11 12">
    <name type="scientific">Anabas testudineus</name>
    <name type="common">Climbing perch</name>
    <name type="synonym">Anthias testudineus</name>
    <dbReference type="NCBI Taxonomy" id="64144"/>
    <lineage>
        <taxon>Eukaryota</taxon>
        <taxon>Metazoa</taxon>
        <taxon>Chordata</taxon>
        <taxon>Craniata</taxon>
        <taxon>Vertebrata</taxon>
        <taxon>Euteleostomi</taxon>
        <taxon>Actinopterygii</taxon>
        <taxon>Neopterygii</taxon>
        <taxon>Teleostei</taxon>
        <taxon>Neoteleostei</taxon>
        <taxon>Acanthomorphata</taxon>
        <taxon>Anabantaria</taxon>
        <taxon>Anabantiformes</taxon>
        <taxon>Anabantoidei</taxon>
        <taxon>Anabantidae</taxon>
        <taxon>Anabas</taxon>
    </lineage>
</organism>
<dbReference type="AlphaFoldDB" id="A0A7N5ZX25"/>
<accession>A0A7N5ZX25</accession>
<evidence type="ECO:0000256" key="1">
    <source>
        <dbReference type="ARBA" id="ARBA00004651"/>
    </source>
</evidence>
<feature type="domain" description="G-protein coupled receptors family 1 profile" evidence="10">
    <location>
        <begin position="47"/>
        <end position="300"/>
    </location>
</feature>
<evidence type="ECO:0000256" key="7">
    <source>
        <dbReference type="ARBA" id="ARBA00023170"/>
    </source>
</evidence>
<sequence length="337" mass="38669">SCTDQYFYMNNRSKNTDDHNCTDVDKLMQHYYLPVGYAIVFIVDLVGNVTSIGVYLTKIHPWKSSSIIMVNLAITDLLYALCLPYLVYYYSNGNSWVLGDFMCRFIRFGFHFHLYSSILFLTCLAVFRYIVVMNPLRVAQVQQKHWGIIACSAVWLIAAAGLTPMFTILTMENINNKTNCQDFASTSRVDDVRLYSWFLTAFGFILPLVVVFTCYIGIVKKLSKGPITTSPCRIRAQRSTVLILVVFVVCFLPFHIMRALRIETRKMQEPSCMMMHVVNAAYIISRPLAGLNTFFNLALYTLSGDMFKKAFLETYSCKCWMNKARSQVQLAVINCRH</sequence>
<feature type="transmembrane region" description="Helical" evidence="9">
    <location>
        <begin position="35"/>
        <end position="56"/>
    </location>
</feature>
<keyword evidence="3 9" id="KW-0812">Transmembrane</keyword>
<dbReference type="InterPro" id="IPR000276">
    <property type="entry name" value="GPCR_Rhodpsn"/>
</dbReference>
<keyword evidence="4 9" id="KW-1133">Transmembrane helix</keyword>
<dbReference type="PANTHER" id="PTHR24231:SF15">
    <property type="entry name" value="2-OXOGLUTARATE RECEPTOR 1"/>
    <property type="match status" value="1"/>
</dbReference>
<keyword evidence="5" id="KW-0297">G-protein coupled receptor</keyword>
<feature type="transmembrane region" description="Helical" evidence="9">
    <location>
        <begin position="110"/>
        <end position="134"/>
    </location>
</feature>
<keyword evidence="8" id="KW-0807">Transducer</keyword>